<evidence type="ECO:0000313" key="7">
    <source>
        <dbReference type="Proteomes" id="UP000185770"/>
    </source>
</evidence>
<organism evidence="6 7">
    <name type="scientific">Serratia marcescens</name>
    <dbReference type="NCBI Taxonomy" id="615"/>
    <lineage>
        <taxon>Bacteria</taxon>
        <taxon>Pseudomonadati</taxon>
        <taxon>Pseudomonadota</taxon>
        <taxon>Gammaproteobacteria</taxon>
        <taxon>Enterobacterales</taxon>
        <taxon>Yersiniaceae</taxon>
        <taxon>Serratia</taxon>
    </lineage>
</organism>
<dbReference type="GO" id="GO:0000976">
    <property type="term" value="F:transcription cis-regulatory region binding"/>
    <property type="evidence" value="ECO:0007669"/>
    <property type="project" value="TreeGrafter"/>
</dbReference>
<dbReference type="PANTHER" id="PTHR30126">
    <property type="entry name" value="HTH-TYPE TRANSCRIPTIONAL REGULATOR"/>
    <property type="match status" value="1"/>
</dbReference>
<dbReference type="PROSITE" id="PS50931">
    <property type="entry name" value="HTH_LYSR"/>
    <property type="match status" value="1"/>
</dbReference>
<dbReference type="Pfam" id="PF00126">
    <property type="entry name" value="HTH_1"/>
    <property type="match status" value="1"/>
</dbReference>
<dbReference type="AlphaFoldDB" id="A0A1Q4P0C7"/>
<evidence type="ECO:0000256" key="2">
    <source>
        <dbReference type="ARBA" id="ARBA00023015"/>
    </source>
</evidence>
<feature type="compositionally biased region" description="Polar residues" evidence="4">
    <location>
        <begin position="285"/>
        <end position="302"/>
    </location>
</feature>
<dbReference type="InterPro" id="IPR036390">
    <property type="entry name" value="WH_DNA-bd_sf"/>
</dbReference>
<comment type="caution">
    <text evidence="6">The sequence shown here is derived from an EMBL/GenBank/DDBJ whole genome shotgun (WGS) entry which is preliminary data.</text>
</comment>
<dbReference type="GO" id="GO:0003700">
    <property type="term" value="F:DNA-binding transcription factor activity"/>
    <property type="evidence" value="ECO:0007669"/>
    <property type="project" value="InterPro"/>
</dbReference>
<dbReference type="PANTHER" id="PTHR30126:SF22">
    <property type="entry name" value="HTH-TYPE TRANSCRIPTIONAL REGULATOR YHAJ-RELATED"/>
    <property type="match status" value="1"/>
</dbReference>
<evidence type="ECO:0000256" key="1">
    <source>
        <dbReference type="ARBA" id="ARBA00009437"/>
    </source>
</evidence>
<dbReference type="InterPro" id="IPR000847">
    <property type="entry name" value="LysR_HTH_N"/>
</dbReference>
<evidence type="ECO:0000313" key="6">
    <source>
        <dbReference type="EMBL" id="OKB66573.1"/>
    </source>
</evidence>
<comment type="similarity">
    <text evidence="1">Belongs to the LysR transcriptional regulatory family.</text>
</comment>
<dbReference type="EMBL" id="MJAO01000010">
    <property type="protein sequence ID" value="OKB66573.1"/>
    <property type="molecule type" value="Genomic_DNA"/>
</dbReference>
<sequence length="302" mass="34060">MDFMSKRVNYFIAVAQEGSIAKAAERLCITPSPLSKRIKELEDGLNIILFERNCHGLTLTQEGENLYRNVITHYEELNRINGSYKDKKCIQAGVYGPNPAHVNMIVEYLLMKKPTQAINLVRLTPGENICSHELSRLDLLFSIEPISPSLFLRHLCSEEQQLLLLHKANQTSEQCRALPWVQSPYFSETVAFKNHHNHLLQLGFSQEVMNIDNLQLRTSLIRRGKAITLTLGSILSAINIDEYEYNSINIPELSLTHHIYSNVAALNNSQQTMSSLMDMGFNGGTADTSATPEQEQSPICDI</sequence>
<keyword evidence="2" id="KW-0805">Transcription regulation</keyword>
<reference evidence="6 7" key="1">
    <citation type="submission" date="2016-09" db="EMBL/GenBank/DDBJ databases">
        <title>Serratia marcescens MSU-97 and epiphytic antimycotic-producing bacteria.</title>
        <authorList>
            <person name="Matilla M.A."/>
        </authorList>
    </citation>
    <scope>NUCLEOTIDE SEQUENCE [LARGE SCALE GENOMIC DNA]</scope>
    <source>
        <strain evidence="6 7">MSU-97</strain>
    </source>
</reference>
<dbReference type="SUPFAM" id="SSF46785">
    <property type="entry name" value="Winged helix' DNA-binding domain"/>
    <property type="match status" value="1"/>
</dbReference>
<evidence type="ECO:0000256" key="3">
    <source>
        <dbReference type="ARBA" id="ARBA00023163"/>
    </source>
</evidence>
<feature type="domain" description="HTH lysR-type" evidence="5">
    <location>
        <begin position="1"/>
        <end position="60"/>
    </location>
</feature>
<evidence type="ECO:0000259" key="5">
    <source>
        <dbReference type="PROSITE" id="PS50931"/>
    </source>
</evidence>
<protein>
    <recommendedName>
        <fullName evidence="5">HTH lysR-type domain-containing protein</fullName>
    </recommendedName>
</protein>
<accession>A0A1Q4P0C7</accession>
<feature type="region of interest" description="Disordered" evidence="4">
    <location>
        <begin position="283"/>
        <end position="302"/>
    </location>
</feature>
<evidence type="ECO:0000256" key="4">
    <source>
        <dbReference type="SAM" id="MobiDB-lite"/>
    </source>
</evidence>
<dbReference type="Gene3D" id="1.10.10.10">
    <property type="entry name" value="Winged helix-like DNA-binding domain superfamily/Winged helix DNA-binding domain"/>
    <property type="match status" value="1"/>
</dbReference>
<proteinExistence type="inferred from homology"/>
<gene>
    <name evidence="6" type="ORF">BHU62_11900</name>
</gene>
<keyword evidence="3" id="KW-0804">Transcription</keyword>
<dbReference type="Proteomes" id="UP000185770">
    <property type="component" value="Unassembled WGS sequence"/>
</dbReference>
<dbReference type="InterPro" id="IPR036388">
    <property type="entry name" value="WH-like_DNA-bd_sf"/>
</dbReference>
<name>A0A1Q4P0C7_SERMA</name>